<sequence length="111" mass="11830">MPRWPSGKVGFGTGGFRTRFHCDPPCMGPLHAGSSSGNASVGELVKPTLARPTQKGCKAGADRQSGRFSPACGRDLLGTIKNDTQALPEQELNLSNTKSWSVGLTPRWGKY</sequence>
<proteinExistence type="predicted"/>
<comment type="caution">
    <text evidence="2">The sequence shown here is derived from an EMBL/GenBank/DDBJ whole genome shotgun (WGS) entry which is preliminary data.</text>
</comment>
<evidence type="ECO:0000313" key="2">
    <source>
        <dbReference type="EMBL" id="GBN31091.1"/>
    </source>
</evidence>
<dbReference type="Proteomes" id="UP000499080">
    <property type="component" value="Unassembled WGS sequence"/>
</dbReference>
<dbReference type="AlphaFoldDB" id="A0A4Y2MV79"/>
<gene>
    <name evidence="2" type="ORF">AVEN_202483_1</name>
</gene>
<reference evidence="2 3" key="1">
    <citation type="journal article" date="2019" name="Sci. Rep.">
        <title>Orb-weaving spider Araneus ventricosus genome elucidates the spidroin gene catalogue.</title>
        <authorList>
            <person name="Kono N."/>
            <person name="Nakamura H."/>
            <person name="Ohtoshi R."/>
            <person name="Moran D.A.P."/>
            <person name="Shinohara A."/>
            <person name="Yoshida Y."/>
            <person name="Fujiwara M."/>
            <person name="Mori M."/>
            <person name="Tomita M."/>
            <person name="Arakawa K."/>
        </authorList>
    </citation>
    <scope>NUCLEOTIDE SEQUENCE [LARGE SCALE GENOMIC DNA]</scope>
</reference>
<keyword evidence="3" id="KW-1185">Reference proteome</keyword>
<accession>A0A4Y2MV79</accession>
<feature type="region of interest" description="Disordered" evidence="1">
    <location>
        <begin position="47"/>
        <end position="73"/>
    </location>
</feature>
<evidence type="ECO:0000313" key="3">
    <source>
        <dbReference type="Proteomes" id="UP000499080"/>
    </source>
</evidence>
<evidence type="ECO:0000256" key="1">
    <source>
        <dbReference type="SAM" id="MobiDB-lite"/>
    </source>
</evidence>
<protein>
    <submittedName>
        <fullName evidence="2">Uncharacterized protein</fullName>
    </submittedName>
</protein>
<dbReference type="EMBL" id="BGPR01008032">
    <property type="protein sequence ID" value="GBN31091.1"/>
    <property type="molecule type" value="Genomic_DNA"/>
</dbReference>
<organism evidence="2 3">
    <name type="scientific">Araneus ventricosus</name>
    <name type="common">Orbweaver spider</name>
    <name type="synonym">Epeira ventricosa</name>
    <dbReference type="NCBI Taxonomy" id="182803"/>
    <lineage>
        <taxon>Eukaryota</taxon>
        <taxon>Metazoa</taxon>
        <taxon>Ecdysozoa</taxon>
        <taxon>Arthropoda</taxon>
        <taxon>Chelicerata</taxon>
        <taxon>Arachnida</taxon>
        <taxon>Araneae</taxon>
        <taxon>Araneomorphae</taxon>
        <taxon>Entelegynae</taxon>
        <taxon>Araneoidea</taxon>
        <taxon>Araneidae</taxon>
        <taxon>Araneus</taxon>
    </lineage>
</organism>
<name>A0A4Y2MV79_ARAVE</name>